<protein>
    <submittedName>
        <fullName evidence="2">Uncharacterized protein</fullName>
    </submittedName>
</protein>
<name>A0A5B7CUY5_PORTR</name>
<evidence type="ECO:0000313" key="2">
    <source>
        <dbReference type="EMBL" id="MPC11253.1"/>
    </source>
</evidence>
<keyword evidence="3" id="KW-1185">Reference proteome</keyword>
<comment type="caution">
    <text evidence="2">The sequence shown here is derived from an EMBL/GenBank/DDBJ whole genome shotgun (WGS) entry which is preliminary data.</text>
</comment>
<evidence type="ECO:0000256" key="1">
    <source>
        <dbReference type="SAM" id="MobiDB-lite"/>
    </source>
</evidence>
<dbReference type="AlphaFoldDB" id="A0A5B7CUY5"/>
<feature type="region of interest" description="Disordered" evidence="1">
    <location>
        <begin position="265"/>
        <end position="309"/>
    </location>
</feature>
<gene>
    <name evidence="2" type="ORF">E2C01_003914</name>
</gene>
<accession>A0A5B7CUY5</accession>
<sequence>MPVLTCSTLDSFSSPVITSTSSNFRFWLFSFSVSSREDSANDCPPPHAWCSSPGCKHTSTHRADSCIKYHHHLLLLVGWSQSKTNLGIHTLEISEAASEKRLPVCGWPLVVAPAAAAAAVRLAPAAAPPPLAAPSDHCHHNICKHFVLLLNTASEKRLPVGFSPLVVGAAASVARPQPPPPALLLPLLFVAAPLWEAIVQQINTSSSASHLSLLLVVRDSGRKRLLAPMAEVLPGFGEPSTEGFSLNSDLAAWGGDEPVTVRVGGGKKEVPAAGRTGPPSLPDAPREEGLSTPLEASADSLTMMMMKQD</sequence>
<reference evidence="2 3" key="1">
    <citation type="submission" date="2019-05" db="EMBL/GenBank/DDBJ databases">
        <title>Another draft genome of Portunus trituberculatus and its Hox gene families provides insights of decapod evolution.</title>
        <authorList>
            <person name="Jeong J.-H."/>
            <person name="Song I."/>
            <person name="Kim S."/>
            <person name="Choi T."/>
            <person name="Kim D."/>
            <person name="Ryu S."/>
            <person name="Kim W."/>
        </authorList>
    </citation>
    <scope>NUCLEOTIDE SEQUENCE [LARGE SCALE GENOMIC DNA]</scope>
    <source>
        <tissue evidence="2">Muscle</tissue>
    </source>
</reference>
<organism evidence="2 3">
    <name type="scientific">Portunus trituberculatus</name>
    <name type="common">Swimming crab</name>
    <name type="synonym">Neptunus trituberculatus</name>
    <dbReference type="NCBI Taxonomy" id="210409"/>
    <lineage>
        <taxon>Eukaryota</taxon>
        <taxon>Metazoa</taxon>
        <taxon>Ecdysozoa</taxon>
        <taxon>Arthropoda</taxon>
        <taxon>Crustacea</taxon>
        <taxon>Multicrustacea</taxon>
        <taxon>Malacostraca</taxon>
        <taxon>Eumalacostraca</taxon>
        <taxon>Eucarida</taxon>
        <taxon>Decapoda</taxon>
        <taxon>Pleocyemata</taxon>
        <taxon>Brachyura</taxon>
        <taxon>Eubrachyura</taxon>
        <taxon>Portunoidea</taxon>
        <taxon>Portunidae</taxon>
        <taxon>Portuninae</taxon>
        <taxon>Portunus</taxon>
    </lineage>
</organism>
<proteinExistence type="predicted"/>
<dbReference type="EMBL" id="VSRR010000153">
    <property type="protein sequence ID" value="MPC11253.1"/>
    <property type="molecule type" value="Genomic_DNA"/>
</dbReference>
<evidence type="ECO:0000313" key="3">
    <source>
        <dbReference type="Proteomes" id="UP000324222"/>
    </source>
</evidence>
<dbReference type="Proteomes" id="UP000324222">
    <property type="component" value="Unassembled WGS sequence"/>
</dbReference>